<evidence type="ECO:0000313" key="3">
    <source>
        <dbReference type="Proteomes" id="UP000265520"/>
    </source>
</evidence>
<keyword evidence="1" id="KW-0812">Transmembrane</keyword>
<protein>
    <submittedName>
        <fullName evidence="2">Uncharacterized protein</fullName>
    </submittedName>
</protein>
<feature type="transmembrane region" description="Helical" evidence="1">
    <location>
        <begin position="27"/>
        <end position="46"/>
    </location>
</feature>
<sequence>MKLTAFAHTMLQPPLLATLPPATLPLFCYILHSSTAITFLTSLLYVSRTVELLHNYEECCDEKN</sequence>
<keyword evidence="1" id="KW-0472">Membrane</keyword>
<proteinExistence type="predicted"/>
<name>A0A392N241_9FABA</name>
<accession>A0A392N241</accession>
<dbReference type="EMBL" id="LXQA010026009">
    <property type="protein sequence ID" value="MCH93887.1"/>
    <property type="molecule type" value="Genomic_DNA"/>
</dbReference>
<keyword evidence="3" id="KW-1185">Reference proteome</keyword>
<reference evidence="2 3" key="1">
    <citation type="journal article" date="2018" name="Front. Plant Sci.">
        <title>Red Clover (Trifolium pratense) and Zigzag Clover (T. medium) - A Picture of Genomic Similarities and Differences.</title>
        <authorList>
            <person name="Dluhosova J."/>
            <person name="Istvanek J."/>
            <person name="Nedelnik J."/>
            <person name="Repkova J."/>
        </authorList>
    </citation>
    <scope>NUCLEOTIDE SEQUENCE [LARGE SCALE GENOMIC DNA]</scope>
    <source>
        <strain evidence="3">cv. 10/8</strain>
        <tissue evidence="2">Leaf</tissue>
    </source>
</reference>
<keyword evidence="1" id="KW-1133">Transmembrane helix</keyword>
<dbReference type="AlphaFoldDB" id="A0A392N241"/>
<evidence type="ECO:0000256" key="1">
    <source>
        <dbReference type="SAM" id="Phobius"/>
    </source>
</evidence>
<dbReference type="Proteomes" id="UP000265520">
    <property type="component" value="Unassembled WGS sequence"/>
</dbReference>
<organism evidence="2 3">
    <name type="scientific">Trifolium medium</name>
    <dbReference type="NCBI Taxonomy" id="97028"/>
    <lineage>
        <taxon>Eukaryota</taxon>
        <taxon>Viridiplantae</taxon>
        <taxon>Streptophyta</taxon>
        <taxon>Embryophyta</taxon>
        <taxon>Tracheophyta</taxon>
        <taxon>Spermatophyta</taxon>
        <taxon>Magnoliopsida</taxon>
        <taxon>eudicotyledons</taxon>
        <taxon>Gunneridae</taxon>
        <taxon>Pentapetalae</taxon>
        <taxon>rosids</taxon>
        <taxon>fabids</taxon>
        <taxon>Fabales</taxon>
        <taxon>Fabaceae</taxon>
        <taxon>Papilionoideae</taxon>
        <taxon>50 kb inversion clade</taxon>
        <taxon>NPAAA clade</taxon>
        <taxon>Hologalegina</taxon>
        <taxon>IRL clade</taxon>
        <taxon>Trifolieae</taxon>
        <taxon>Trifolium</taxon>
    </lineage>
</organism>
<evidence type="ECO:0000313" key="2">
    <source>
        <dbReference type="EMBL" id="MCH93887.1"/>
    </source>
</evidence>
<comment type="caution">
    <text evidence="2">The sequence shown here is derived from an EMBL/GenBank/DDBJ whole genome shotgun (WGS) entry which is preliminary data.</text>
</comment>